<dbReference type="AlphaFoldDB" id="A0A5C6X1B7"/>
<feature type="signal peptide" evidence="1">
    <location>
        <begin position="1"/>
        <end position="27"/>
    </location>
</feature>
<name>A0A5C6X1B7_9DELT</name>
<evidence type="ECO:0000256" key="1">
    <source>
        <dbReference type="SAM" id="SignalP"/>
    </source>
</evidence>
<organism evidence="2 3">
    <name type="scientific">Lujinxingia vulgaris</name>
    <dbReference type="NCBI Taxonomy" id="2600176"/>
    <lineage>
        <taxon>Bacteria</taxon>
        <taxon>Deltaproteobacteria</taxon>
        <taxon>Bradymonadales</taxon>
        <taxon>Lujinxingiaceae</taxon>
        <taxon>Lujinxingia</taxon>
    </lineage>
</organism>
<evidence type="ECO:0000313" key="2">
    <source>
        <dbReference type="EMBL" id="TXD32530.1"/>
    </source>
</evidence>
<evidence type="ECO:0000313" key="3">
    <source>
        <dbReference type="Proteomes" id="UP000321046"/>
    </source>
</evidence>
<feature type="chain" id="PRO_5022814364" description="DUF885 domain-containing protein" evidence="1">
    <location>
        <begin position="28"/>
        <end position="471"/>
    </location>
</feature>
<evidence type="ECO:0008006" key="4">
    <source>
        <dbReference type="Google" id="ProtNLM"/>
    </source>
</evidence>
<dbReference type="RefSeq" id="WP_146976292.1">
    <property type="nucleotide sequence ID" value="NZ_VOSL01000126.1"/>
</dbReference>
<dbReference type="Proteomes" id="UP000321046">
    <property type="component" value="Unassembled WGS sequence"/>
</dbReference>
<accession>A0A5C6X1B7</accession>
<comment type="caution">
    <text evidence="2">The sequence shown here is derived from an EMBL/GenBank/DDBJ whole genome shotgun (WGS) entry which is preliminary data.</text>
</comment>
<sequence>MHRARSQPRTRIAGLLLGMLIALSACERDPTPVVSPPPARNLHLEGDEAVAQAITLHTHALPDLFDAIAQSDRPSQDPRIAALRDTASEGLDPELRALLQSAVAHFDDSHLHGDDDARLRDFAHRWNLRQAELNLPTRLVHQTREHHGHHSYAPQTFVIEARQLIDINRRPVEVEWRRRLDQGALAGPPTFYAPEVGVPAVYTDRALRTVQEHILPMLSDTPNKRHAARREALRAELRLHLNDQLDPLLASLHHREALARTERAINAAGARCTSPFRLPPMPPRGYAPETLQRLKARAATLSAKGCDVLTASHLDALTSHSQALQRSPELDRSLAELLRLLLIQQAGLAATHALLATYDAGDRAPCSHAYCDGLTLLEQAEVAAYLGATSRGELPTTLMVMLCRDHRYGSAEVASAWLRLLRDADLSCDAPWPEDATQRLAELASAHIPVALNVAPHAPPALADLPTPRAR</sequence>
<dbReference type="EMBL" id="VOSL01000126">
    <property type="protein sequence ID" value="TXD32530.1"/>
    <property type="molecule type" value="Genomic_DNA"/>
</dbReference>
<dbReference type="PROSITE" id="PS51257">
    <property type="entry name" value="PROKAR_LIPOPROTEIN"/>
    <property type="match status" value="1"/>
</dbReference>
<proteinExistence type="predicted"/>
<dbReference type="OrthoDB" id="5488218at2"/>
<reference evidence="2 3" key="1">
    <citation type="submission" date="2019-08" db="EMBL/GenBank/DDBJ databases">
        <title>Bradymonadales sp. TMQ2.</title>
        <authorList>
            <person name="Liang Q."/>
        </authorList>
    </citation>
    <scope>NUCLEOTIDE SEQUENCE [LARGE SCALE GENOMIC DNA]</scope>
    <source>
        <strain evidence="2 3">TMQ2</strain>
    </source>
</reference>
<gene>
    <name evidence="2" type="ORF">FRC96_17290</name>
</gene>
<keyword evidence="1" id="KW-0732">Signal</keyword>
<protein>
    <recommendedName>
        <fullName evidence="4">DUF885 domain-containing protein</fullName>
    </recommendedName>
</protein>